<evidence type="ECO:0000256" key="4">
    <source>
        <dbReference type="ARBA" id="ARBA00023125"/>
    </source>
</evidence>
<feature type="modified residue" description="4-aspartylphosphate" evidence="6">
    <location>
        <position position="53"/>
    </location>
</feature>
<dbReference type="Gene3D" id="1.10.8.60">
    <property type="match status" value="1"/>
</dbReference>
<evidence type="ECO:0000256" key="6">
    <source>
        <dbReference type="PROSITE-ProRule" id="PRU00169"/>
    </source>
</evidence>
<dbReference type="InterPro" id="IPR058031">
    <property type="entry name" value="AAA_lid_NorR"/>
</dbReference>
<accession>A0A1S9PAE9</accession>
<dbReference type="InterPro" id="IPR025943">
    <property type="entry name" value="Sigma_54_int_dom_ATP-bd_2"/>
</dbReference>
<dbReference type="InterPro" id="IPR025662">
    <property type="entry name" value="Sigma_54_int_dom_ATP-bd_1"/>
</dbReference>
<dbReference type="PROSITE" id="PS00675">
    <property type="entry name" value="SIGMA54_INTERACT_1"/>
    <property type="match status" value="1"/>
</dbReference>
<organism evidence="9 10">
    <name type="scientific">Mucilaginibacter pedocola</name>
    <dbReference type="NCBI Taxonomy" id="1792845"/>
    <lineage>
        <taxon>Bacteria</taxon>
        <taxon>Pseudomonadati</taxon>
        <taxon>Bacteroidota</taxon>
        <taxon>Sphingobacteriia</taxon>
        <taxon>Sphingobacteriales</taxon>
        <taxon>Sphingobacteriaceae</taxon>
        <taxon>Mucilaginibacter</taxon>
    </lineage>
</organism>
<keyword evidence="4" id="KW-0238">DNA-binding</keyword>
<dbReference type="PROSITE" id="PS00688">
    <property type="entry name" value="SIGMA54_INTERACT_3"/>
    <property type="match status" value="1"/>
</dbReference>
<dbReference type="GO" id="GO:0003677">
    <property type="term" value="F:DNA binding"/>
    <property type="evidence" value="ECO:0007669"/>
    <property type="project" value="UniProtKB-KW"/>
</dbReference>
<dbReference type="Pfam" id="PF25601">
    <property type="entry name" value="AAA_lid_14"/>
    <property type="match status" value="1"/>
</dbReference>
<dbReference type="Pfam" id="PF00158">
    <property type="entry name" value="Sigma54_activat"/>
    <property type="match status" value="1"/>
</dbReference>
<feature type="domain" description="Response regulatory" evidence="8">
    <location>
        <begin position="3"/>
        <end position="117"/>
    </location>
</feature>
<keyword evidence="1" id="KW-0547">Nucleotide-binding</keyword>
<dbReference type="STRING" id="1792845.BC343_13650"/>
<dbReference type="SUPFAM" id="SSF52172">
    <property type="entry name" value="CheY-like"/>
    <property type="match status" value="1"/>
</dbReference>
<evidence type="ECO:0000256" key="5">
    <source>
        <dbReference type="ARBA" id="ARBA00023163"/>
    </source>
</evidence>
<sequence length="635" mass="71584">MKKILIVEDEYLVSQHIKSVLRNSGFKVCGVADNVEEALSLTKEHLPDLVLVDIQLKGELSGIDLARSLASENIPFVFLTANFEGNTLEKAKETLPLGFIVKPFREFDLLTTLDVAFYRHQHMMDSRYKEELDLDKKLRAAIDSVKDEKTLLIRIAEVFQPHIPFDYFNIVTPLRDRSSEIHSGLLRVGFEEYQYIGDEGFRNIAGQSTGRDGSDDISEDGFSRPKIYRDTDIQHLFGLSPRSKLLCGIYDLRSAILFPVETESTEKVRIEFYNRRSNIYSQHHLVLMSRIQAVLHDLFSRKVPVSTLKTGLRKRGAEGASTGDFDGMVGTSSAMLSVLDKIEIVAPLDTSVLILGESGTGKERVARSIHVRSSRKDKPFVIVNCASLPVNLVESELFGHEKGAFTGAVEKREGKFEIANGGTIFLDEIGELTMDVQVKLLRVLQEQEIDRIGGRAPIKINVRILAATNRDLEVEMENGRFRLDLYYRLFVFPLNVPALRERVEDIVSLTDFFVARYAQRYKKAVTGVSEDLLEKMMNYTWPGNVRELEHFIERSLLMTKGTVITDAEMPKQGRMILLPAESPAKIKTIDENEREYILSVLNSCNGKIRGANGAAALMGLPPTTLHSKMKRLGIR</sequence>
<dbReference type="CDD" id="cd00009">
    <property type="entry name" value="AAA"/>
    <property type="match status" value="1"/>
</dbReference>
<dbReference type="SMART" id="SM00382">
    <property type="entry name" value="AAA"/>
    <property type="match status" value="1"/>
</dbReference>
<dbReference type="InterPro" id="IPR002078">
    <property type="entry name" value="Sigma_54_int"/>
</dbReference>
<dbReference type="Gene3D" id="1.10.10.60">
    <property type="entry name" value="Homeodomain-like"/>
    <property type="match status" value="1"/>
</dbReference>
<evidence type="ECO:0000256" key="3">
    <source>
        <dbReference type="ARBA" id="ARBA00023015"/>
    </source>
</evidence>
<dbReference type="Gene3D" id="3.40.50.2300">
    <property type="match status" value="1"/>
</dbReference>
<dbReference type="InterPro" id="IPR025944">
    <property type="entry name" value="Sigma_54_int_dom_CS"/>
</dbReference>
<dbReference type="Gene3D" id="3.40.50.300">
    <property type="entry name" value="P-loop containing nucleotide triphosphate hydrolases"/>
    <property type="match status" value="1"/>
</dbReference>
<keyword evidence="3" id="KW-0805">Transcription regulation</keyword>
<dbReference type="Proteomes" id="UP000189739">
    <property type="component" value="Unassembled WGS sequence"/>
</dbReference>
<keyword evidence="6" id="KW-0597">Phosphoprotein</keyword>
<keyword evidence="2" id="KW-0067">ATP-binding</keyword>
<dbReference type="AlphaFoldDB" id="A0A1S9PAE9"/>
<dbReference type="SUPFAM" id="SSF46689">
    <property type="entry name" value="Homeodomain-like"/>
    <property type="match status" value="1"/>
</dbReference>
<dbReference type="FunFam" id="3.40.50.300:FF:000006">
    <property type="entry name" value="DNA-binding transcriptional regulator NtrC"/>
    <property type="match status" value="1"/>
</dbReference>
<dbReference type="SMART" id="SM00448">
    <property type="entry name" value="REC"/>
    <property type="match status" value="1"/>
</dbReference>
<gene>
    <name evidence="9" type="ORF">BC343_13650</name>
</gene>
<dbReference type="EMBL" id="MBTF01000035">
    <property type="protein sequence ID" value="OOQ57925.1"/>
    <property type="molecule type" value="Genomic_DNA"/>
</dbReference>
<keyword evidence="10" id="KW-1185">Reference proteome</keyword>
<evidence type="ECO:0000256" key="2">
    <source>
        <dbReference type="ARBA" id="ARBA00022840"/>
    </source>
</evidence>
<dbReference type="InterPro" id="IPR003593">
    <property type="entry name" value="AAA+_ATPase"/>
</dbReference>
<evidence type="ECO:0008006" key="11">
    <source>
        <dbReference type="Google" id="ProtNLM"/>
    </source>
</evidence>
<dbReference type="InterPro" id="IPR001789">
    <property type="entry name" value="Sig_transdc_resp-reg_receiver"/>
</dbReference>
<evidence type="ECO:0000259" key="7">
    <source>
        <dbReference type="PROSITE" id="PS50045"/>
    </source>
</evidence>
<dbReference type="Pfam" id="PF00072">
    <property type="entry name" value="Response_reg"/>
    <property type="match status" value="1"/>
</dbReference>
<dbReference type="GO" id="GO:0006355">
    <property type="term" value="P:regulation of DNA-templated transcription"/>
    <property type="evidence" value="ECO:0007669"/>
    <property type="project" value="InterPro"/>
</dbReference>
<evidence type="ECO:0000313" key="10">
    <source>
        <dbReference type="Proteomes" id="UP000189739"/>
    </source>
</evidence>
<dbReference type="PANTHER" id="PTHR32071">
    <property type="entry name" value="TRANSCRIPTIONAL REGULATORY PROTEIN"/>
    <property type="match status" value="1"/>
</dbReference>
<feature type="domain" description="Sigma-54 factor interaction" evidence="7">
    <location>
        <begin position="328"/>
        <end position="557"/>
    </location>
</feature>
<name>A0A1S9PAE9_9SPHI</name>
<comment type="caution">
    <text evidence="9">The sequence shown here is derived from an EMBL/GenBank/DDBJ whole genome shotgun (WGS) entry which is preliminary data.</text>
</comment>
<keyword evidence="5" id="KW-0804">Transcription</keyword>
<dbReference type="InterPro" id="IPR027417">
    <property type="entry name" value="P-loop_NTPase"/>
</dbReference>
<dbReference type="SUPFAM" id="SSF52540">
    <property type="entry name" value="P-loop containing nucleoside triphosphate hydrolases"/>
    <property type="match status" value="1"/>
</dbReference>
<dbReference type="GO" id="GO:0000160">
    <property type="term" value="P:phosphorelay signal transduction system"/>
    <property type="evidence" value="ECO:0007669"/>
    <property type="project" value="InterPro"/>
</dbReference>
<dbReference type="PANTHER" id="PTHR32071:SF57">
    <property type="entry name" value="C4-DICARBOXYLATE TRANSPORT TRANSCRIPTIONAL REGULATORY PROTEIN DCTD"/>
    <property type="match status" value="1"/>
</dbReference>
<dbReference type="PROSITE" id="PS00676">
    <property type="entry name" value="SIGMA54_INTERACT_2"/>
    <property type="match status" value="1"/>
</dbReference>
<evidence type="ECO:0000256" key="1">
    <source>
        <dbReference type="ARBA" id="ARBA00022741"/>
    </source>
</evidence>
<proteinExistence type="predicted"/>
<evidence type="ECO:0000259" key="8">
    <source>
        <dbReference type="PROSITE" id="PS50110"/>
    </source>
</evidence>
<dbReference type="CDD" id="cd17534">
    <property type="entry name" value="REC_DC-like"/>
    <property type="match status" value="1"/>
</dbReference>
<evidence type="ECO:0000313" key="9">
    <source>
        <dbReference type="EMBL" id="OOQ57925.1"/>
    </source>
</evidence>
<dbReference type="PROSITE" id="PS50110">
    <property type="entry name" value="RESPONSE_REGULATORY"/>
    <property type="match status" value="1"/>
</dbReference>
<dbReference type="InterPro" id="IPR009057">
    <property type="entry name" value="Homeodomain-like_sf"/>
</dbReference>
<reference evidence="9 10" key="1">
    <citation type="submission" date="2016-07" db="EMBL/GenBank/DDBJ databases">
        <title>Genomic analysis of zinc-resistant bacterium Mucilaginibacter pedocola TBZ30.</title>
        <authorList>
            <person name="Huang J."/>
            <person name="Tang J."/>
        </authorList>
    </citation>
    <scope>NUCLEOTIDE SEQUENCE [LARGE SCALE GENOMIC DNA]</scope>
    <source>
        <strain evidence="9 10">TBZ30</strain>
    </source>
</reference>
<protein>
    <recommendedName>
        <fullName evidence="11">Fis family transcriptional regulator</fullName>
    </recommendedName>
</protein>
<dbReference type="GO" id="GO:0005524">
    <property type="term" value="F:ATP binding"/>
    <property type="evidence" value="ECO:0007669"/>
    <property type="project" value="UniProtKB-KW"/>
</dbReference>
<dbReference type="PROSITE" id="PS50045">
    <property type="entry name" value="SIGMA54_INTERACT_4"/>
    <property type="match status" value="1"/>
</dbReference>
<dbReference type="InterPro" id="IPR011006">
    <property type="entry name" value="CheY-like_superfamily"/>
</dbReference>